<dbReference type="CDD" id="cd02440">
    <property type="entry name" value="AdoMet_MTases"/>
    <property type="match status" value="1"/>
</dbReference>
<organism evidence="2 3">
    <name type="scientific">Acinetobacter amyesii</name>
    <dbReference type="NCBI Taxonomy" id="2942470"/>
    <lineage>
        <taxon>Bacteria</taxon>
        <taxon>Pseudomonadati</taxon>
        <taxon>Pseudomonadota</taxon>
        <taxon>Gammaproteobacteria</taxon>
        <taxon>Moraxellales</taxon>
        <taxon>Moraxellaceae</taxon>
        <taxon>Acinetobacter</taxon>
    </lineage>
</organism>
<dbReference type="Pfam" id="PF08242">
    <property type="entry name" value="Methyltransf_12"/>
    <property type="match status" value="1"/>
</dbReference>
<evidence type="ECO:0000259" key="1">
    <source>
        <dbReference type="Pfam" id="PF08242"/>
    </source>
</evidence>
<comment type="caution">
    <text evidence="2">The sequence shown here is derived from an EMBL/GenBank/DDBJ whole genome shotgun (WGS) entry which is preliminary data.</text>
</comment>
<keyword evidence="3" id="KW-1185">Reference proteome</keyword>
<dbReference type="RefSeq" id="WP_078188894.1">
    <property type="nucleotide sequence ID" value="NZ_JAMCOZ010000010.1"/>
</dbReference>
<evidence type="ECO:0000313" key="2">
    <source>
        <dbReference type="EMBL" id="OOV85450.1"/>
    </source>
</evidence>
<dbReference type="Gene3D" id="3.40.50.150">
    <property type="entry name" value="Vaccinia Virus protein VP39"/>
    <property type="match status" value="1"/>
</dbReference>
<feature type="domain" description="Methyltransferase type 12" evidence="1">
    <location>
        <begin position="47"/>
        <end position="145"/>
    </location>
</feature>
<dbReference type="SUPFAM" id="SSF53335">
    <property type="entry name" value="S-adenosyl-L-methionine-dependent methyltransferases"/>
    <property type="match status" value="1"/>
</dbReference>
<dbReference type="AlphaFoldDB" id="A0A1T1H6V1"/>
<dbReference type="EMBL" id="MVKX01000001">
    <property type="protein sequence ID" value="OOV85450.1"/>
    <property type="molecule type" value="Genomic_DNA"/>
</dbReference>
<accession>A0A1T1H6V1</accession>
<sequence length="227" mass="25841">MAKDFNSLQVVESYDAHIRKLIPGYELVHQQIQAVLNCHVAEDAHILIIGCGTGYELGYLMVLNPTWSFTVTELSENMLNQTRQRVEAAGQLHRVNFVLGSHTTFEQASCFDAVLSILVTHFIPLSEKTNFLAKAFELLKPQGIFLSFDLIQAHSNFEQRVLPEFCQMQGLSASQATKMMQRLEDDFELISQQHYQSLLTEIGFDQIHCFSQIFSYVAYCAFKTSMD</sequence>
<dbReference type="InterPro" id="IPR029063">
    <property type="entry name" value="SAM-dependent_MTases_sf"/>
</dbReference>
<evidence type="ECO:0000313" key="3">
    <source>
        <dbReference type="Proteomes" id="UP000191160"/>
    </source>
</evidence>
<reference evidence="2 3" key="1">
    <citation type="submission" date="2017-02" db="EMBL/GenBank/DDBJ databases">
        <title>Acinetobacter sp. ANC 4945, whole genome shotgun sequencing project.</title>
        <authorList>
            <person name="Radolfova-Krizova L."/>
            <person name="Al Atrouni A."/>
            <person name="Nemec A."/>
        </authorList>
    </citation>
    <scope>NUCLEOTIDE SEQUENCE [LARGE SCALE GENOMIC DNA]</scope>
    <source>
        <strain evidence="2 3">ANC 4945</strain>
    </source>
</reference>
<dbReference type="InterPro" id="IPR013217">
    <property type="entry name" value="Methyltransf_12"/>
</dbReference>
<proteinExistence type="predicted"/>
<dbReference type="PANTHER" id="PTHR43861">
    <property type="entry name" value="TRANS-ACONITATE 2-METHYLTRANSFERASE-RELATED"/>
    <property type="match status" value="1"/>
</dbReference>
<dbReference type="Proteomes" id="UP000191160">
    <property type="component" value="Unassembled WGS sequence"/>
</dbReference>
<protein>
    <recommendedName>
        <fullName evidence="1">Methyltransferase type 12 domain-containing protein</fullName>
    </recommendedName>
</protein>
<name>A0A1T1H6V1_9GAMM</name>
<gene>
    <name evidence="2" type="ORF">B1202_02050</name>
</gene>